<keyword evidence="1" id="KW-0472">Membrane</keyword>
<comment type="caution">
    <text evidence="3">The sequence shown here is derived from an EMBL/GenBank/DDBJ whole genome shotgun (WGS) entry which is preliminary data.</text>
</comment>
<gene>
    <name evidence="3" type="ORF">HNR53_004761</name>
</gene>
<dbReference type="AlphaFoldDB" id="A0A7X0HW84"/>
<evidence type="ECO:0000259" key="2">
    <source>
        <dbReference type="Pfam" id="PF20862"/>
    </source>
</evidence>
<dbReference type="Proteomes" id="UP000531594">
    <property type="component" value="Unassembled WGS sequence"/>
</dbReference>
<keyword evidence="1" id="KW-1133">Transmembrane helix</keyword>
<reference evidence="3 4" key="1">
    <citation type="submission" date="2020-08" db="EMBL/GenBank/DDBJ databases">
        <title>Genomic Encyclopedia of Type Strains, Phase IV (KMG-IV): sequencing the most valuable type-strain genomes for metagenomic binning, comparative biology and taxonomic classification.</title>
        <authorList>
            <person name="Goeker M."/>
        </authorList>
    </citation>
    <scope>NUCLEOTIDE SEQUENCE [LARGE SCALE GENOMIC DNA]</scope>
    <source>
        <strain evidence="3 4">DSM 5391</strain>
    </source>
</reference>
<keyword evidence="1" id="KW-0812">Transmembrane</keyword>
<organism evidence="3 4">
    <name type="scientific">Bacillus benzoevorans</name>
    <dbReference type="NCBI Taxonomy" id="1456"/>
    <lineage>
        <taxon>Bacteria</taxon>
        <taxon>Bacillati</taxon>
        <taxon>Bacillota</taxon>
        <taxon>Bacilli</taxon>
        <taxon>Bacillales</taxon>
        <taxon>Bacillaceae</taxon>
        <taxon>Bacillus</taxon>
    </lineage>
</organism>
<dbReference type="EMBL" id="JACHGK010000047">
    <property type="protein sequence ID" value="MBB6448035.1"/>
    <property type="molecule type" value="Genomic_DNA"/>
</dbReference>
<proteinExistence type="predicted"/>
<feature type="domain" description="DUF6843" evidence="2">
    <location>
        <begin position="32"/>
        <end position="116"/>
    </location>
</feature>
<dbReference type="InterPro" id="IPR049293">
    <property type="entry name" value="DUF6843"/>
</dbReference>
<feature type="transmembrane region" description="Helical" evidence="1">
    <location>
        <begin position="6"/>
        <end position="25"/>
    </location>
</feature>
<evidence type="ECO:0000313" key="4">
    <source>
        <dbReference type="Proteomes" id="UP000531594"/>
    </source>
</evidence>
<dbReference type="RefSeq" id="WP_184530517.1">
    <property type="nucleotide sequence ID" value="NZ_JACHGK010000047.1"/>
</dbReference>
<sequence length="129" mass="14708">MKIKYLSFSVIPLLVMIIFVIWFGIQNQDAERTPRLYLIPEGVTHIEIHYNQEGYAKLTKEGNYIVYNIPKTGVLKTSTNEPEYGIAPDKFFYIDDDGKRIVISGETINSGIGSEEGKQIIHTIIIEKD</sequence>
<protein>
    <recommendedName>
        <fullName evidence="2">DUF6843 domain-containing protein</fullName>
    </recommendedName>
</protein>
<accession>A0A7X0HW84</accession>
<dbReference type="Pfam" id="PF20862">
    <property type="entry name" value="DUF6843"/>
    <property type="match status" value="1"/>
</dbReference>
<evidence type="ECO:0000256" key="1">
    <source>
        <dbReference type="SAM" id="Phobius"/>
    </source>
</evidence>
<keyword evidence="4" id="KW-1185">Reference proteome</keyword>
<evidence type="ECO:0000313" key="3">
    <source>
        <dbReference type="EMBL" id="MBB6448035.1"/>
    </source>
</evidence>
<name>A0A7X0HW84_9BACI</name>